<dbReference type="PROSITE" id="PS01124">
    <property type="entry name" value="HTH_ARAC_FAMILY_2"/>
    <property type="match status" value="1"/>
</dbReference>
<dbReference type="InterPro" id="IPR018060">
    <property type="entry name" value="HTH_AraC"/>
</dbReference>
<evidence type="ECO:0000256" key="2">
    <source>
        <dbReference type="ARBA" id="ARBA00023125"/>
    </source>
</evidence>
<dbReference type="Proteomes" id="UP000798808">
    <property type="component" value="Unassembled WGS sequence"/>
</dbReference>
<evidence type="ECO:0000313" key="5">
    <source>
        <dbReference type="EMBL" id="MTI24185.1"/>
    </source>
</evidence>
<dbReference type="SUPFAM" id="SSF51215">
    <property type="entry name" value="Regulatory protein AraC"/>
    <property type="match status" value="1"/>
</dbReference>
<accession>A0ABW9RLW8</accession>
<dbReference type="PANTHER" id="PTHR43280:SF2">
    <property type="entry name" value="HTH-TYPE TRANSCRIPTIONAL REGULATOR EXSA"/>
    <property type="match status" value="1"/>
</dbReference>
<evidence type="ECO:0000259" key="4">
    <source>
        <dbReference type="PROSITE" id="PS01124"/>
    </source>
</evidence>
<evidence type="ECO:0000256" key="3">
    <source>
        <dbReference type="ARBA" id="ARBA00023163"/>
    </source>
</evidence>
<organism evidence="5 6">
    <name type="scientific">Fulvivirga kasyanovii</name>
    <dbReference type="NCBI Taxonomy" id="396812"/>
    <lineage>
        <taxon>Bacteria</taxon>
        <taxon>Pseudomonadati</taxon>
        <taxon>Bacteroidota</taxon>
        <taxon>Cytophagia</taxon>
        <taxon>Cytophagales</taxon>
        <taxon>Fulvivirgaceae</taxon>
        <taxon>Fulvivirga</taxon>
    </lineage>
</organism>
<reference evidence="5 6" key="1">
    <citation type="submission" date="2019-02" db="EMBL/GenBank/DDBJ databases">
        <authorList>
            <person name="Goldberg S.R."/>
            <person name="Haltli B.A."/>
            <person name="Correa H."/>
            <person name="Russell K.G."/>
        </authorList>
    </citation>
    <scope>NUCLEOTIDE SEQUENCE [LARGE SCALE GENOMIC DNA]</scope>
    <source>
        <strain evidence="5 6">JCM 16186</strain>
    </source>
</reference>
<gene>
    <name evidence="5" type="ORF">E1163_04420</name>
</gene>
<dbReference type="SUPFAM" id="SSF46689">
    <property type="entry name" value="Homeodomain-like"/>
    <property type="match status" value="1"/>
</dbReference>
<sequence>MKKQLYQPFELHVSDLAYWKQHALVYHFFEIMRIDQGEGSREVNENIYDYSEGDIFLFTPLDCRGFRSDKETRVCSIRFSQVFLTQYKTAGERERVTRWLKQLEQIFYHHNRFQPLIIKGVADRTAITSLIDNLTGEYNRKEAYYEDNLRHLITLILNILMRSVVHERRGEGCDFKEEPLINKVLLHIRQNIHDKKKIKTAYLAERFNLSKTYVGEYFKKITGESLQSYITLYKMKLVEQRLASSTLSISEIAHELDFSDGSHLSSQFKKYIGVSPTVYRSKHVKAGQE</sequence>
<feature type="domain" description="HTH araC/xylS-type" evidence="4">
    <location>
        <begin position="182"/>
        <end position="282"/>
    </location>
</feature>
<keyword evidence="3" id="KW-0804">Transcription</keyword>
<dbReference type="SMART" id="SM00342">
    <property type="entry name" value="HTH_ARAC"/>
    <property type="match status" value="1"/>
</dbReference>
<dbReference type="Gene3D" id="1.10.10.60">
    <property type="entry name" value="Homeodomain-like"/>
    <property type="match status" value="2"/>
</dbReference>
<evidence type="ECO:0000256" key="1">
    <source>
        <dbReference type="ARBA" id="ARBA00023015"/>
    </source>
</evidence>
<dbReference type="Pfam" id="PF12833">
    <property type="entry name" value="HTH_18"/>
    <property type="match status" value="1"/>
</dbReference>
<dbReference type="RefSeq" id="WP_155169927.1">
    <property type="nucleotide sequence ID" value="NZ_BAAAFL010000029.1"/>
</dbReference>
<dbReference type="InterPro" id="IPR037923">
    <property type="entry name" value="HTH-like"/>
</dbReference>
<protein>
    <submittedName>
        <fullName evidence="5">AraC family transcriptional regulator</fullName>
    </submittedName>
</protein>
<evidence type="ECO:0000313" key="6">
    <source>
        <dbReference type="Proteomes" id="UP000798808"/>
    </source>
</evidence>
<keyword evidence="2" id="KW-0238">DNA-binding</keyword>
<keyword evidence="1" id="KW-0805">Transcription regulation</keyword>
<keyword evidence="6" id="KW-1185">Reference proteome</keyword>
<dbReference type="EMBL" id="SMLW01000378">
    <property type="protein sequence ID" value="MTI24185.1"/>
    <property type="molecule type" value="Genomic_DNA"/>
</dbReference>
<name>A0ABW9RLW8_9BACT</name>
<comment type="caution">
    <text evidence="5">The sequence shown here is derived from an EMBL/GenBank/DDBJ whole genome shotgun (WGS) entry which is preliminary data.</text>
</comment>
<proteinExistence type="predicted"/>
<dbReference type="PANTHER" id="PTHR43280">
    <property type="entry name" value="ARAC-FAMILY TRANSCRIPTIONAL REGULATOR"/>
    <property type="match status" value="1"/>
</dbReference>
<dbReference type="InterPro" id="IPR009057">
    <property type="entry name" value="Homeodomain-like_sf"/>
</dbReference>